<gene>
    <name evidence="3" type="ORF">HETSPECPRED_004556</name>
</gene>
<dbReference type="AlphaFoldDB" id="A0A8H3FDA7"/>
<proteinExistence type="predicted"/>
<evidence type="ECO:0000256" key="2">
    <source>
        <dbReference type="SAM" id="SignalP"/>
    </source>
</evidence>
<evidence type="ECO:0000256" key="1">
    <source>
        <dbReference type="SAM" id="MobiDB-lite"/>
    </source>
</evidence>
<feature type="region of interest" description="Disordered" evidence="1">
    <location>
        <begin position="22"/>
        <end position="94"/>
    </location>
</feature>
<sequence>MKLQAPLLLLLIPLLAAANPLAAPEPLPEPLAEPAPPARARRRSPRRTGSPPRQSIPHLRSDGLQRQIPQMPLDRQQEMSRRGRVRRQRHEGVV</sequence>
<feature type="compositionally biased region" description="Basic residues" evidence="1">
    <location>
        <begin position="82"/>
        <end position="94"/>
    </location>
</feature>
<keyword evidence="4" id="KW-1185">Reference proteome</keyword>
<comment type="caution">
    <text evidence="3">The sequence shown here is derived from an EMBL/GenBank/DDBJ whole genome shotgun (WGS) entry which is preliminary data.</text>
</comment>
<organism evidence="3 4">
    <name type="scientific">Heterodermia speciosa</name>
    <dbReference type="NCBI Taxonomy" id="116794"/>
    <lineage>
        <taxon>Eukaryota</taxon>
        <taxon>Fungi</taxon>
        <taxon>Dikarya</taxon>
        <taxon>Ascomycota</taxon>
        <taxon>Pezizomycotina</taxon>
        <taxon>Lecanoromycetes</taxon>
        <taxon>OSLEUM clade</taxon>
        <taxon>Lecanoromycetidae</taxon>
        <taxon>Caliciales</taxon>
        <taxon>Physciaceae</taxon>
        <taxon>Heterodermia</taxon>
    </lineage>
</organism>
<reference evidence="3" key="1">
    <citation type="submission" date="2021-03" db="EMBL/GenBank/DDBJ databases">
        <authorList>
            <person name="Tagirdzhanova G."/>
        </authorList>
    </citation>
    <scope>NUCLEOTIDE SEQUENCE</scope>
</reference>
<feature type="compositionally biased region" description="Pro residues" evidence="1">
    <location>
        <begin position="23"/>
        <end position="37"/>
    </location>
</feature>
<feature type="signal peptide" evidence="2">
    <location>
        <begin position="1"/>
        <end position="17"/>
    </location>
</feature>
<dbReference type="Proteomes" id="UP000664521">
    <property type="component" value="Unassembled WGS sequence"/>
</dbReference>
<keyword evidence="2" id="KW-0732">Signal</keyword>
<accession>A0A8H3FDA7</accession>
<protein>
    <submittedName>
        <fullName evidence="3">Uncharacterized protein</fullName>
    </submittedName>
</protein>
<feature type="chain" id="PRO_5034410483" evidence="2">
    <location>
        <begin position="18"/>
        <end position="94"/>
    </location>
</feature>
<evidence type="ECO:0000313" key="3">
    <source>
        <dbReference type="EMBL" id="CAF9921464.1"/>
    </source>
</evidence>
<name>A0A8H3FDA7_9LECA</name>
<evidence type="ECO:0000313" key="4">
    <source>
        <dbReference type="Proteomes" id="UP000664521"/>
    </source>
</evidence>
<dbReference type="EMBL" id="CAJPDS010000028">
    <property type="protein sequence ID" value="CAF9921464.1"/>
    <property type="molecule type" value="Genomic_DNA"/>
</dbReference>